<dbReference type="InterPro" id="IPR035937">
    <property type="entry name" value="FPG_N"/>
</dbReference>
<dbReference type="EMBL" id="ADCP02000001">
    <property type="protein sequence ID" value="EFV45530.2"/>
    <property type="molecule type" value="Genomic_DNA"/>
</dbReference>
<evidence type="ECO:0000256" key="10">
    <source>
        <dbReference type="ARBA" id="ARBA00022771"/>
    </source>
</evidence>
<evidence type="ECO:0000313" key="24">
    <source>
        <dbReference type="Proteomes" id="UP000006034"/>
    </source>
</evidence>
<dbReference type="GO" id="GO:0003684">
    <property type="term" value="F:damaged DNA binding"/>
    <property type="evidence" value="ECO:0007669"/>
    <property type="project" value="InterPro"/>
</dbReference>
<reference evidence="23 24" key="1">
    <citation type="submission" date="2010-10" db="EMBL/GenBank/DDBJ databases">
        <authorList>
            <consortium name="The Broad Institute Genome Sequencing Platform"/>
            <person name="Ward D."/>
            <person name="Earl A."/>
            <person name="Feldgarden M."/>
            <person name="Young S.K."/>
            <person name="Gargeya S."/>
            <person name="Zeng Q."/>
            <person name="Alvarado L."/>
            <person name="Berlin A."/>
            <person name="Bochicchio J."/>
            <person name="Chapman S.B."/>
            <person name="Chen Z."/>
            <person name="Freedman E."/>
            <person name="Gellesch M."/>
            <person name="Goldberg J."/>
            <person name="Griggs A."/>
            <person name="Gujja S."/>
            <person name="Heilman E."/>
            <person name="Heiman D."/>
            <person name="Howarth C."/>
            <person name="Mehta T."/>
            <person name="Neiman D."/>
            <person name="Pearson M."/>
            <person name="Roberts A."/>
            <person name="Saif S."/>
            <person name="Shea T."/>
            <person name="Shenoy N."/>
            <person name="Sisk P."/>
            <person name="Stolte C."/>
            <person name="Sykes S."/>
            <person name="White J."/>
            <person name="Yandava C."/>
            <person name="Allen-Vercoe E."/>
            <person name="Sibley C."/>
            <person name="Ambrose C.E."/>
            <person name="Strauss J."/>
            <person name="Daigneault M."/>
            <person name="Haas B."/>
            <person name="Nusbaum C."/>
            <person name="Birren B."/>
        </authorList>
    </citation>
    <scope>NUCLEOTIDE SEQUENCE [LARGE SCALE GENOMIC DNA]</scope>
    <source>
        <strain evidence="23 24">3_1_6</strain>
    </source>
</reference>
<dbReference type="Pfam" id="PF01149">
    <property type="entry name" value="Fapy_DNA_glyco"/>
    <property type="match status" value="1"/>
</dbReference>
<proteinExistence type="inferred from homology"/>
<dbReference type="Gene3D" id="1.10.8.50">
    <property type="match status" value="1"/>
</dbReference>
<dbReference type="EC" id="4.2.99.18" evidence="6"/>
<evidence type="ECO:0000256" key="20">
    <source>
        <dbReference type="PROSITE-ProRule" id="PRU00391"/>
    </source>
</evidence>
<dbReference type="HOGENOM" id="CLU_038423_1_2_7"/>
<dbReference type="RefSeq" id="WP_016360707.1">
    <property type="nucleotide sequence ID" value="NZ_KE150238.1"/>
</dbReference>
<evidence type="ECO:0000256" key="8">
    <source>
        <dbReference type="ARBA" id="ARBA00022723"/>
    </source>
</evidence>
<evidence type="ECO:0000256" key="19">
    <source>
        <dbReference type="ARBA" id="ARBA00044632"/>
    </source>
</evidence>
<dbReference type="InterPro" id="IPR000214">
    <property type="entry name" value="Znf_DNA_glyclase/AP_lyase"/>
</dbReference>
<keyword evidence="13" id="KW-0238">DNA-binding</keyword>
<keyword evidence="15" id="KW-0456">Lyase</keyword>
<evidence type="ECO:0000256" key="17">
    <source>
        <dbReference type="ARBA" id="ARBA00023295"/>
    </source>
</evidence>
<comment type="catalytic activity">
    <reaction evidence="19">
        <text>2'-deoxyribonucleotide-(2'-deoxyribose 5'-phosphate)-2'-deoxyribonucleotide-DNA = a 3'-end 2'-deoxyribonucleotide-(2,3-dehydro-2,3-deoxyribose 5'-phosphate)-DNA + a 5'-end 5'-phospho-2'-deoxyribonucleoside-DNA + H(+)</text>
        <dbReference type="Rhea" id="RHEA:66592"/>
        <dbReference type="Rhea" id="RHEA-COMP:13180"/>
        <dbReference type="Rhea" id="RHEA-COMP:16897"/>
        <dbReference type="Rhea" id="RHEA-COMP:17067"/>
        <dbReference type="ChEBI" id="CHEBI:15378"/>
        <dbReference type="ChEBI" id="CHEBI:136412"/>
        <dbReference type="ChEBI" id="CHEBI:157695"/>
        <dbReference type="ChEBI" id="CHEBI:167181"/>
        <dbReference type="EC" id="4.2.99.18"/>
    </reaction>
</comment>
<dbReference type="Gene3D" id="3.20.190.10">
    <property type="entry name" value="MutM-like, N-terminal"/>
    <property type="match status" value="1"/>
</dbReference>
<keyword evidence="12" id="KW-0862">Zinc</keyword>
<keyword evidence="16" id="KW-0511">Multifunctional enzyme</keyword>
<evidence type="ECO:0000256" key="16">
    <source>
        <dbReference type="ARBA" id="ARBA00023268"/>
    </source>
</evidence>
<dbReference type="PROSITE" id="PS51068">
    <property type="entry name" value="FPG_CAT"/>
    <property type="match status" value="1"/>
</dbReference>
<evidence type="ECO:0000256" key="5">
    <source>
        <dbReference type="ARBA" id="ARBA00012024"/>
    </source>
</evidence>
<dbReference type="GO" id="GO:0034039">
    <property type="term" value="F:8-oxo-7,8-dihydroguanine DNA N-glycosylase activity"/>
    <property type="evidence" value="ECO:0007669"/>
    <property type="project" value="TreeGrafter"/>
</dbReference>
<evidence type="ECO:0000256" key="14">
    <source>
        <dbReference type="ARBA" id="ARBA00023204"/>
    </source>
</evidence>
<dbReference type="InterPro" id="IPR012319">
    <property type="entry name" value="FPG_cat"/>
</dbReference>
<comment type="subunit">
    <text evidence="4">Monomer.</text>
</comment>
<dbReference type="NCBIfam" id="NF002211">
    <property type="entry name" value="PRK01103.1"/>
    <property type="match status" value="1"/>
</dbReference>
<dbReference type="PANTHER" id="PTHR22993:SF9">
    <property type="entry name" value="FORMAMIDOPYRIMIDINE-DNA GLYCOSYLASE"/>
    <property type="match status" value="1"/>
</dbReference>
<gene>
    <name evidence="23" type="ORF">HMPREF0179_00656</name>
</gene>
<dbReference type="InterPro" id="IPR010663">
    <property type="entry name" value="Znf_FPG/IleRS"/>
</dbReference>
<dbReference type="GO" id="GO:0008270">
    <property type="term" value="F:zinc ion binding"/>
    <property type="evidence" value="ECO:0007669"/>
    <property type="project" value="UniProtKB-KW"/>
</dbReference>
<dbReference type="SUPFAM" id="SSF81624">
    <property type="entry name" value="N-terminal domain of MutM-like DNA repair proteins"/>
    <property type="match status" value="1"/>
</dbReference>
<dbReference type="eggNOG" id="COG0266">
    <property type="taxonomic scope" value="Bacteria"/>
</dbReference>
<dbReference type="InterPro" id="IPR015887">
    <property type="entry name" value="DNA_glyclase_Znf_dom_DNA_BS"/>
</dbReference>
<sequence length="295" mass="31877">MPELPEVETIARTLAPQVEGRRIVACELLNPSTFEGTIPLGKVVGGVIGRPGRRGKLLLLPLAFGSDPLPPVDEACPSGSLARCLACGDERITGLGFHLKMTGRLFVYPAGTPPEKHTRLLFDLDDGSRLFFDDTRKFGYVRVLSPSSVSCWPFWNSLGPEPLEMDADAFAACFAGRRGKIKALLLDQSVLAGCGNIYADESLFRAGIRPDAQLVSADRLKRLHAALREVLLESIDACGSSIRDYRTARGDAGAFQNAFRVYGRSGETCLECGTPLESCRIAGRATVFCPNCQLA</sequence>
<feature type="domain" description="FPG-type" evidence="21">
    <location>
        <begin position="260"/>
        <end position="294"/>
    </location>
</feature>
<feature type="domain" description="Formamidopyrimidine-DNA glycosylase catalytic" evidence="22">
    <location>
        <begin position="2"/>
        <end position="139"/>
    </location>
</feature>
<evidence type="ECO:0000256" key="6">
    <source>
        <dbReference type="ARBA" id="ARBA00012720"/>
    </source>
</evidence>
<dbReference type="PROSITE" id="PS01242">
    <property type="entry name" value="ZF_FPG_1"/>
    <property type="match status" value="1"/>
</dbReference>
<evidence type="ECO:0000256" key="12">
    <source>
        <dbReference type="ARBA" id="ARBA00022833"/>
    </source>
</evidence>
<dbReference type="GO" id="GO:0140078">
    <property type="term" value="F:class I DNA-(apurinic or apyrimidinic site) endonuclease activity"/>
    <property type="evidence" value="ECO:0007669"/>
    <property type="project" value="UniProtKB-EC"/>
</dbReference>
<evidence type="ECO:0000256" key="11">
    <source>
        <dbReference type="ARBA" id="ARBA00022801"/>
    </source>
</evidence>
<comment type="caution">
    <text evidence="23">The sequence shown here is derived from an EMBL/GenBank/DDBJ whole genome shotgun (WGS) entry which is preliminary data.</text>
</comment>
<dbReference type="SMART" id="SM01232">
    <property type="entry name" value="H2TH"/>
    <property type="match status" value="1"/>
</dbReference>
<name>E5Y395_BILW3</name>
<evidence type="ECO:0000256" key="4">
    <source>
        <dbReference type="ARBA" id="ARBA00011245"/>
    </source>
</evidence>
<dbReference type="AlphaFoldDB" id="E5Y395"/>
<dbReference type="InterPro" id="IPR015886">
    <property type="entry name" value="H2TH_FPG"/>
</dbReference>
<organism evidence="23 24">
    <name type="scientific">Bilophila wadsworthia (strain 3_1_6)</name>
    <dbReference type="NCBI Taxonomy" id="563192"/>
    <lineage>
        <taxon>Bacteria</taxon>
        <taxon>Pseudomonadati</taxon>
        <taxon>Thermodesulfobacteriota</taxon>
        <taxon>Desulfovibrionia</taxon>
        <taxon>Desulfovibrionales</taxon>
        <taxon>Desulfovibrionaceae</taxon>
        <taxon>Bilophila</taxon>
    </lineage>
</organism>
<dbReference type="GeneID" id="78085798"/>
<evidence type="ECO:0000259" key="22">
    <source>
        <dbReference type="PROSITE" id="PS51068"/>
    </source>
</evidence>
<dbReference type="InterPro" id="IPR010979">
    <property type="entry name" value="Ribosomal_uS13-like_H2TH"/>
</dbReference>
<dbReference type="InterPro" id="IPR020629">
    <property type="entry name" value="FPG_Glyclase"/>
</dbReference>
<dbReference type="STRING" id="563192.HMPREF0179_00656"/>
<evidence type="ECO:0000256" key="2">
    <source>
        <dbReference type="ARBA" id="ARBA00001947"/>
    </source>
</evidence>
<evidence type="ECO:0000256" key="15">
    <source>
        <dbReference type="ARBA" id="ARBA00023239"/>
    </source>
</evidence>
<accession>E5Y395</accession>
<keyword evidence="8" id="KW-0479">Metal-binding</keyword>
<evidence type="ECO:0000313" key="23">
    <source>
        <dbReference type="EMBL" id="EFV45530.2"/>
    </source>
</evidence>
<dbReference type="GO" id="GO:0006284">
    <property type="term" value="P:base-excision repair"/>
    <property type="evidence" value="ECO:0007669"/>
    <property type="project" value="InterPro"/>
</dbReference>
<comment type="catalytic activity">
    <reaction evidence="1">
        <text>Hydrolysis of DNA containing ring-opened 7-methylguanine residues, releasing 2,6-diamino-4-hydroxy-5-(N-methyl)formamidopyrimidine.</text>
        <dbReference type="EC" id="3.2.2.23"/>
    </reaction>
</comment>
<keyword evidence="10 20" id="KW-0863">Zinc-finger</keyword>
<protein>
    <recommendedName>
        <fullName evidence="7">Formamidopyrimidine-DNA glycosylase</fullName>
        <ecNumber evidence="5">3.2.2.23</ecNumber>
        <ecNumber evidence="6">4.2.99.18</ecNumber>
    </recommendedName>
    <alternativeName>
        <fullName evidence="18">DNA-(apurinic or apyrimidinic site) lyase MutM</fullName>
    </alternativeName>
</protein>
<dbReference type="OrthoDB" id="9800855at2"/>
<comment type="cofactor">
    <cofactor evidence="2">
        <name>Zn(2+)</name>
        <dbReference type="ChEBI" id="CHEBI:29105"/>
    </cofactor>
</comment>
<evidence type="ECO:0000256" key="18">
    <source>
        <dbReference type="ARBA" id="ARBA00030638"/>
    </source>
</evidence>
<dbReference type="Pfam" id="PF06827">
    <property type="entry name" value="zf-FPG_IleRS"/>
    <property type="match status" value="1"/>
</dbReference>
<evidence type="ECO:0000256" key="3">
    <source>
        <dbReference type="ARBA" id="ARBA00009409"/>
    </source>
</evidence>
<dbReference type="SMART" id="SM00898">
    <property type="entry name" value="Fapy_DNA_glyco"/>
    <property type="match status" value="1"/>
</dbReference>
<dbReference type="Proteomes" id="UP000006034">
    <property type="component" value="Unassembled WGS sequence"/>
</dbReference>
<evidence type="ECO:0000256" key="13">
    <source>
        <dbReference type="ARBA" id="ARBA00023125"/>
    </source>
</evidence>
<evidence type="ECO:0000256" key="7">
    <source>
        <dbReference type="ARBA" id="ARBA00016240"/>
    </source>
</evidence>
<keyword evidence="14" id="KW-0234">DNA repair</keyword>
<keyword evidence="9" id="KW-0227">DNA damage</keyword>
<dbReference type="SUPFAM" id="SSF57716">
    <property type="entry name" value="Glucocorticoid receptor-like (DNA-binding domain)"/>
    <property type="match status" value="1"/>
</dbReference>
<dbReference type="Pfam" id="PF06831">
    <property type="entry name" value="H2TH"/>
    <property type="match status" value="1"/>
</dbReference>
<evidence type="ECO:0000256" key="9">
    <source>
        <dbReference type="ARBA" id="ARBA00022763"/>
    </source>
</evidence>
<evidence type="ECO:0000256" key="1">
    <source>
        <dbReference type="ARBA" id="ARBA00001668"/>
    </source>
</evidence>
<keyword evidence="24" id="KW-1185">Reference proteome</keyword>
<dbReference type="SUPFAM" id="SSF46946">
    <property type="entry name" value="S13-like H2TH domain"/>
    <property type="match status" value="1"/>
</dbReference>
<reference evidence="23 24" key="2">
    <citation type="submission" date="2013-04" db="EMBL/GenBank/DDBJ databases">
        <title>The Genome Sequence of Bilophila wadsworthia 3_1_6.</title>
        <authorList>
            <consortium name="The Broad Institute Genomics Platform"/>
            <person name="Earl A."/>
            <person name="Ward D."/>
            <person name="Feldgarden M."/>
            <person name="Gevers D."/>
            <person name="Sibley C."/>
            <person name="Strauss J."/>
            <person name="Allen-Vercoe E."/>
            <person name="Walker B."/>
            <person name="Young S."/>
            <person name="Zeng Q."/>
            <person name="Gargeya S."/>
            <person name="Fitzgerald M."/>
            <person name="Haas B."/>
            <person name="Abouelleil A."/>
            <person name="Allen A.W."/>
            <person name="Alvarado L."/>
            <person name="Arachchi H.M."/>
            <person name="Berlin A.M."/>
            <person name="Chapman S.B."/>
            <person name="Gainer-Dewar J."/>
            <person name="Goldberg J."/>
            <person name="Griggs A."/>
            <person name="Gujja S."/>
            <person name="Hansen M."/>
            <person name="Howarth C."/>
            <person name="Imamovic A."/>
            <person name="Ireland A."/>
            <person name="Larimer J."/>
            <person name="McCowan C."/>
            <person name="Murphy C."/>
            <person name="Pearson M."/>
            <person name="Poon T.W."/>
            <person name="Priest M."/>
            <person name="Roberts A."/>
            <person name="Saif S."/>
            <person name="Shea T."/>
            <person name="Sisk P."/>
            <person name="Sykes S."/>
            <person name="Wortman J."/>
            <person name="Nusbaum C."/>
            <person name="Birren B."/>
        </authorList>
    </citation>
    <scope>NUCLEOTIDE SEQUENCE [LARGE SCALE GENOMIC DNA]</scope>
    <source>
        <strain evidence="23 24">3_1_6</strain>
    </source>
</reference>
<comment type="similarity">
    <text evidence="3">Belongs to the FPG family.</text>
</comment>
<dbReference type="EC" id="3.2.2.23" evidence="5"/>
<keyword evidence="17" id="KW-0326">Glycosidase</keyword>
<dbReference type="FunFam" id="1.10.8.50:FF:000003">
    <property type="entry name" value="Formamidopyrimidine-DNA glycosylase"/>
    <property type="match status" value="1"/>
</dbReference>
<dbReference type="NCBIfam" id="TIGR00577">
    <property type="entry name" value="fpg"/>
    <property type="match status" value="1"/>
</dbReference>
<dbReference type="PROSITE" id="PS51066">
    <property type="entry name" value="ZF_FPG_2"/>
    <property type="match status" value="1"/>
</dbReference>
<keyword evidence="11" id="KW-0378">Hydrolase</keyword>
<dbReference type="PANTHER" id="PTHR22993">
    <property type="entry name" value="FORMAMIDOPYRIMIDINE-DNA GLYCOSYLASE"/>
    <property type="match status" value="1"/>
</dbReference>
<dbReference type="CDD" id="cd08966">
    <property type="entry name" value="EcFpg-like_N"/>
    <property type="match status" value="1"/>
</dbReference>
<evidence type="ECO:0000259" key="21">
    <source>
        <dbReference type="PROSITE" id="PS51066"/>
    </source>
</evidence>